<evidence type="ECO:0000313" key="1">
    <source>
        <dbReference type="EMBL" id="AEG18507.1"/>
    </source>
</evidence>
<dbReference type="EMBL" id="CP002772">
    <property type="protein sequence ID" value="AEG18507.1"/>
    <property type="molecule type" value="Genomic_DNA"/>
</dbReference>
<dbReference type="KEGG" id="mew:MSWAN_1493"/>
<dbReference type="eggNOG" id="arCOG08232">
    <property type="taxonomic scope" value="Archaea"/>
</dbReference>
<dbReference type="AlphaFoldDB" id="F6D7Y4"/>
<dbReference type="OrthoDB" id="70051at2157"/>
<organism evidence="1 2">
    <name type="scientific">Methanobacterium paludis (strain DSM 25820 / JCM 18151 / SWAN1)</name>
    <dbReference type="NCBI Taxonomy" id="868131"/>
    <lineage>
        <taxon>Archaea</taxon>
        <taxon>Methanobacteriati</taxon>
        <taxon>Methanobacteriota</taxon>
        <taxon>Methanomada group</taxon>
        <taxon>Methanobacteria</taxon>
        <taxon>Methanobacteriales</taxon>
        <taxon>Methanobacteriaceae</taxon>
        <taxon>Methanobacterium</taxon>
    </lineage>
</organism>
<gene>
    <name evidence="1" type="ordered locus">MSWAN_1493</name>
</gene>
<name>F6D7Y4_METPW</name>
<dbReference type="STRING" id="868131.MSWAN_1493"/>
<evidence type="ECO:0000313" key="2">
    <source>
        <dbReference type="Proteomes" id="UP000009231"/>
    </source>
</evidence>
<protein>
    <submittedName>
        <fullName evidence="1">Uncharacterized protein</fullName>
    </submittedName>
</protein>
<dbReference type="Proteomes" id="UP000009231">
    <property type="component" value="Chromosome"/>
</dbReference>
<reference evidence="1 2" key="1">
    <citation type="journal article" date="2014" name="Int. J. Syst. Evol. Microbiol.">
        <title>Methanobacterium paludis sp. nov. and a novel strain of Methanobacterium lacus isolated from northern peatlands.</title>
        <authorList>
            <person name="Cadillo-Quiroz H."/>
            <person name="Brauer S.L."/>
            <person name="Goodson N."/>
            <person name="Yavitt J.B."/>
            <person name="Zinder S.H."/>
        </authorList>
    </citation>
    <scope>NUCLEOTIDE SEQUENCE [LARGE SCALE GENOMIC DNA]</scope>
    <source>
        <strain evidence="2">DSM 25820 / JCM 18151 / SWAN1</strain>
    </source>
</reference>
<proteinExistence type="predicted"/>
<accession>F6D7Y4</accession>
<dbReference type="RefSeq" id="WP_013826007.1">
    <property type="nucleotide sequence ID" value="NC_015574.1"/>
</dbReference>
<keyword evidence="2" id="KW-1185">Reference proteome</keyword>
<dbReference type="HOGENOM" id="CLU_2299375_0_0_2"/>
<sequence length="100" mass="11198">MKHGKIVSNILIPGTEGEIVDSCPERVVTKVTSCPLLNNKRKLGLDDEGICIACRAFNKNAVESLNPYYTQSFISRMCLGDDYCESVVERSRFFLSSFLD</sequence>
<dbReference type="GeneID" id="10669000"/>